<evidence type="ECO:0000313" key="2">
    <source>
        <dbReference type="Proteomes" id="UP001501747"/>
    </source>
</evidence>
<dbReference type="Proteomes" id="UP001501747">
    <property type="component" value="Unassembled WGS sequence"/>
</dbReference>
<sequence>MDLARSPGELHDGAACRLCEGTGDIVWTQPVPVSGSYELREMRHPCINGCSGWWHPRSAEQDRVVESINAPALEA</sequence>
<dbReference type="RefSeq" id="WP_086822773.1">
    <property type="nucleotide sequence ID" value="NZ_BAABAL010000009.1"/>
</dbReference>
<reference evidence="2" key="1">
    <citation type="journal article" date="2019" name="Int. J. Syst. Evol. Microbiol.">
        <title>The Global Catalogue of Microorganisms (GCM) 10K type strain sequencing project: providing services to taxonomists for standard genome sequencing and annotation.</title>
        <authorList>
            <consortium name="The Broad Institute Genomics Platform"/>
            <consortium name="The Broad Institute Genome Sequencing Center for Infectious Disease"/>
            <person name="Wu L."/>
            <person name="Ma J."/>
        </authorList>
    </citation>
    <scope>NUCLEOTIDE SEQUENCE [LARGE SCALE GENOMIC DNA]</scope>
    <source>
        <strain evidence="2">JCM 17342</strain>
    </source>
</reference>
<organism evidence="1 2">
    <name type="scientific">Allokutzneria multivorans</name>
    <dbReference type="NCBI Taxonomy" id="1142134"/>
    <lineage>
        <taxon>Bacteria</taxon>
        <taxon>Bacillati</taxon>
        <taxon>Actinomycetota</taxon>
        <taxon>Actinomycetes</taxon>
        <taxon>Pseudonocardiales</taxon>
        <taxon>Pseudonocardiaceae</taxon>
        <taxon>Allokutzneria</taxon>
    </lineage>
</organism>
<keyword evidence="2" id="KW-1185">Reference proteome</keyword>
<comment type="caution">
    <text evidence="1">The sequence shown here is derived from an EMBL/GenBank/DDBJ whole genome shotgun (WGS) entry which is preliminary data.</text>
</comment>
<name>A0ABP7S6C5_9PSEU</name>
<gene>
    <name evidence="1" type="ORF">GCM10022247_31790</name>
</gene>
<dbReference type="EMBL" id="BAABAL010000009">
    <property type="protein sequence ID" value="GAA4007371.1"/>
    <property type="molecule type" value="Genomic_DNA"/>
</dbReference>
<evidence type="ECO:0000313" key="1">
    <source>
        <dbReference type="EMBL" id="GAA4007371.1"/>
    </source>
</evidence>
<proteinExistence type="predicted"/>
<evidence type="ECO:0008006" key="3">
    <source>
        <dbReference type="Google" id="ProtNLM"/>
    </source>
</evidence>
<protein>
    <recommendedName>
        <fullName evidence="3">Transcription factor WhiB</fullName>
    </recommendedName>
</protein>
<accession>A0ABP7S6C5</accession>